<evidence type="ECO:0000313" key="2">
    <source>
        <dbReference type="EMBL" id="SHL33458.1"/>
    </source>
</evidence>
<comment type="caution">
    <text evidence="2">The sequence shown here is derived from an EMBL/GenBank/DDBJ whole genome shotgun (WGS) entry which is preliminary data.</text>
</comment>
<sequence length="450" mass="49356">MSIQTIVIEQLTTYGGSELNVLADEVRIGRAVLFVNEAAKALTDGFVVSKIASVIDAGQAMDFAARIKEVPALNHSIVVQFANLSGIPEWKLVNRTLPALEAAGVIEFRVGDNNEIAHIEEFVGVSKSVARQTVDVLNCLKYSPIEYAFLMSVDIGAMSPLTENDHLQQISRKGASDSDAREAVRLARVTRLLMDVQSQSLRETVVYSPHIWGAKHVRMAEFMRNLPPNERDELLQMSDQVLSYPGIQTRRLAAAPGILKAAEGAGIIQTAQVLTSTGQQASYSFSPLIEANDDSLVTSEALHQRKLFVAHMLYGVEQAKAGYGKIQDPKWLVQKLIERGTVGPATNISTDYVLLEQHGVVAVDGNPGTRAYLKLMKKEIAQAGLEWIKNLDSRDASVPQVGTDEPLKLFRSPEQNRNHSASQVDNESQEVIISAVLELRKEAQQSGFFL</sequence>
<evidence type="ECO:0000256" key="1">
    <source>
        <dbReference type="SAM" id="MobiDB-lite"/>
    </source>
</evidence>
<accession>A0ABD7M5S4</accession>
<proteinExistence type="predicted"/>
<dbReference type="Proteomes" id="UP000184253">
    <property type="component" value="Unassembled WGS sequence"/>
</dbReference>
<name>A0ABD7M5S4_MICLU</name>
<evidence type="ECO:0000313" key="3">
    <source>
        <dbReference type="Proteomes" id="UP000184253"/>
    </source>
</evidence>
<dbReference type="EMBL" id="FRCE01000001">
    <property type="protein sequence ID" value="SHL33458.1"/>
    <property type="molecule type" value="Genomic_DNA"/>
</dbReference>
<protein>
    <submittedName>
        <fullName evidence="2">Uncharacterized protein</fullName>
    </submittedName>
</protein>
<reference evidence="2 3" key="1">
    <citation type="submission" date="2016-11" db="EMBL/GenBank/DDBJ databases">
        <authorList>
            <person name="Varghese N."/>
            <person name="Submissions S."/>
        </authorList>
    </citation>
    <scope>NUCLEOTIDE SEQUENCE [LARGE SCALE GENOMIC DNA]</scope>
    <source>
        <strain evidence="2 3">VTM4R57</strain>
    </source>
</reference>
<feature type="compositionally biased region" description="Polar residues" evidence="1">
    <location>
        <begin position="413"/>
        <end position="425"/>
    </location>
</feature>
<dbReference type="AlphaFoldDB" id="A0ABD7M5S4"/>
<gene>
    <name evidence="2" type="ORF">SAMN04487849_101319</name>
</gene>
<feature type="region of interest" description="Disordered" evidence="1">
    <location>
        <begin position="406"/>
        <end position="425"/>
    </location>
</feature>
<dbReference type="RefSeq" id="WP_144081950.1">
    <property type="nucleotide sequence ID" value="NZ_CABIZL010000001.1"/>
</dbReference>
<organism evidence="2 3">
    <name type="scientific">Micrococcus luteus</name>
    <name type="common">Micrococcus lysodeikticus</name>
    <dbReference type="NCBI Taxonomy" id="1270"/>
    <lineage>
        <taxon>Bacteria</taxon>
        <taxon>Bacillati</taxon>
        <taxon>Actinomycetota</taxon>
        <taxon>Actinomycetes</taxon>
        <taxon>Micrococcales</taxon>
        <taxon>Micrococcaceae</taxon>
        <taxon>Micrococcus</taxon>
    </lineage>
</organism>